<dbReference type="EMBL" id="JAEHOE010000166">
    <property type="protein sequence ID" value="KAG2483794.1"/>
    <property type="molecule type" value="Genomic_DNA"/>
</dbReference>
<reference evidence="3" key="1">
    <citation type="journal article" date="2020" name="bioRxiv">
        <title>Comparative genomics of Chlamydomonas.</title>
        <authorList>
            <person name="Craig R.J."/>
            <person name="Hasan A.R."/>
            <person name="Ness R.W."/>
            <person name="Keightley P.D."/>
        </authorList>
    </citation>
    <scope>NUCLEOTIDE SEQUENCE</scope>
    <source>
        <strain evidence="3">CCAP 11/70</strain>
    </source>
</reference>
<evidence type="ECO:0000256" key="1">
    <source>
        <dbReference type="SAM" id="MobiDB-lite"/>
    </source>
</evidence>
<dbReference type="Proteomes" id="UP000612055">
    <property type="component" value="Unassembled WGS sequence"/>
</dbReference>
<dbReference type="PANTHER" id="PTHR44329:SF289">
    <property type="entry name" value="SERINE_THREONINE-PROTEIN KINASE VIK"/>
    <property type="match status" value="1"/>
</dbReference>
<feature type="compositionally biased region" description="Low complexity" evidence="1">
    <location>
        <begin position="250"/>
        <end position="266"/>
    </location>
</feature>
<dbReference type="Pfam" id="PF00069">
    <property type="entry name" value="Pkinase"/>
    <property type="match status" value="1"/>
</dbReference>
<keyword evidence="4" id="KW-1185">Reference proteome</keyword>
<feature type="domain" description="Protein kinase" evidence="2">
    <location>
        <begin position="1"/>
        <end position="194"/>
    </location>
</feature>
<feature type="region of interest" description="Disordered" evidence="1">
    <location>
        <begin position="501"/>
        <end position="520"/>
    </location>
</feature>
<dbReference type="InterPro" id="IPR001245">
    <property type="entry name" value="Ser-Thr/Tyr_kinase_cat_dom"/>
</dbReference>
<evidence type="ECO:0000259" key="2">
    <source>
        <dbReference type="PROSITE" id="PS50011"/>
    </source>
</evidence>
<dbReference type="InterPro" id="IPR000719">
    <property type="entry name" value="Prot_kinase_dom"/>
</dbReference>
<feature type="compositionally biased region" description="Gly residues" evidence="1">
    <location>
        <begin position="368"/>
        <end position="387"/>
    </location>
</feature>
<evidence type="ECO:0000313" key="3">
    <source>
        <dbReference type="EMBL" id="KAG2483794.1"/>
    </source>
</evidence>
<feature type="compositionally biased region" description="Low complexity" evidence="1">
    <location>
        <begin position="216"/>
        <end position="229"/>
    </location>
</feature>
<dbReference type="AlphaFoldDB" id="A0A835XI21"/>
<sequence>MTENRRMYSNLQALTWLTQIASALSHLHANSPPIIHRDIKQENLLLKRGPDGALAAKLADLGLHVTVEPERSVMIRRKATNLSSRSIHARGSSRPNSVNAIAALAGTPGAMSLCGSSHHGGGDETPFLTVGSAAPSAVVSRVPSRTSRRNNTLPNNGLNPLEIENYVEVSMYNYIESDYGTSQIGEGAAAPPAVEAGSTATGTAGQAQPPVELSPASVAAEVTAAAQRAADGRSQGPADASSPGQQPVQGASAEEAGATASAATEGLRQHAATEDGAVGGAPAGGGPETEGFAFGGFAALSAASTGARVSCPNSQATSAPSRADSRNGADTPDRDAAFAGAAPAATAAERGAVSVEDVGLALAPPGPSGGSASGAADSGGGGGGSVGRGQQRGAFKPTRSWREAAMLGAAAEAVSGSWATAAAAGSDGPLLPPGPPAEPIAVPGRNGRAVELCEPVTAGTANGDGPRVASTVTSPVGSAGGAGSMYAGVVGSAGSMGSSMGGGVTAARDRADRRPSPLGRCNTAAARLGPAAAVPSRNSSRHSVDVRLAAAAEVLESGTAGAGGGGTTPKQGPGQGATTPTKQPRRVSTEPRGRIPIESLGDLLAMNPDLVQPMGVDSSFTSGLRRVRSVLNQFKQSELRSIRKNSLEWVFGLTGKAGSCMYMAPEVYRKLPYNEKADVFSFAVVMYELLARELLIISYFNTSKGIKLGMHAPEDYAEMVCQGYRPPRPECLKAPRVMAEAWELVEACWHDDPVQRPSMQEVVEALARLRAMELESPSDSAGVTGCGCVIS</sequence>
<dbReference type="PROSITE" id="PS50011">
    <property type="entry name" value="PROTEIN_KINASE_DOM"/>
    <property type="match status" value="1"/>
</dbReference>
<feature type="region of interest" description="Disordered" evidence="1">
    <location>
        <begin position="186"/>
        <end position="285"/>
    </location>
</feature>
<feature type="region of interest" description="Disordered" evidence="1">
    <location>
        <begin position="423"/>
        <end position="443"/>
    </location>
</feature>
<gene>
    <name evidence="3" type="ORF">HYH03_017389</name>
</gene>
<dbReference type="InterPro" id="IPR051681">
    <property type="entry name" value="Ser/Thr_Kinases-Pseudokinases"/>
</dbReference>
<dbReference type="GO" id="GO:0004674">
    <property type="term" value="F:protein serine/threonine kinase activity"/>
    <property type="evidence" value="ECO:0007669"/>
    <property type="project" value="TreeGrafter"/>
</dbReference>
<dbReference type="PANTHER" id="PTHR44329">
    <property type="entry name" value="SERINE/THREONINE-PROTEIN KINASE TNNI3K-RELATED"/>
    <property type="match status" value="1"/>
</dbReference>
<comment type="caution">
    <text evidence="3">The sequence shown here is derived from an EMBL/GenBank/DDBJ whole genome shotgun (WGS) entry which is preliminary data.</text>
</comment>
<organism evidence="3 4">
    <name type="scientific">Edaphochlamys debaryana</name>
    <dbReference type="NCBI Taxonomy" id="47281"/>
    <lineage>
        <taxon>Eukaryota</taxon>
        <taxon>Viridiplantae</taxon>
        <taxon>Chlorophyta</taxon>
        <taxon>core chlorophytes</taxon>
        <taxon>Chlorophyceae</taxon>
        <taxon>CS clade</taxon>
        <taxon>Chlamydomonadales</taxon>
        <taxon>Chlamydomonadales incertae sedis</taxon>
        <taxon>Edaphochlamys</taxon>
    </lineage>
</organism>
<dbReference type="PROSITE" id="PS00108">
    <property type="entry name" value="PROTEIN_KINASE_ST"/>
    <property type="match status" value="1"/>
</dbReference>
<protein>
    <recommendedName>
        <fullName evidence="2">Protein kinase domain-containing protein</fullName>
    </recommendedName>
</protein>
<name>A0A835XI21_9CHLO</name>
<feature type="compositionally biased region" description="Basic and acidic residues" evidence="1">
    <location>
        <begin position="323"/>
        <end position="336"/>
    </location>
</feature>
<proteinExistence type="predicted"/>
<feature type="compositionally biased region" description="Polar residues" evidence="1">
    <location>
        <begin position="311"/>
        <end position="320"/>
    </location>
</feature>
<accession>A0A835XI21</accession>
<dbReference type="OrthoDB" id="551059at2759"/>
<dbReference type="Pfam" id="PF07714">
    <property type="entry name" value="PK_Tyr_Ser-Thr"/>
    <property type="match status" value="1"/>
</dbReference>
<dbReference type="InterPro" id="IPR011009">
    <property type="entry name" value="Kinase-like_dom_sf"/>
</dbReference>
<evidence type="ECO:0000313" key="4">
    <source>
        <dbReference type="Proteomes" id="UP000612055"/>
    </source>
</evidence>
<feature type="compositionally biased region" description="Low complexity" evidence="1">
    <location>
        <begin position="186"/>
        <end position="205"/>
    </location>
</feature>
<feature type="region of interest" description="Disordered" evidence="1">
    <location>
        <begin position="309"/>
        <end position="343"/>
    </location>
</feature>
<dbReference type="GO" id="GO:0005524">
    <property type="term" value="F:ATP binding"/>
    <property type="evidence" value="ECO:0007669"/>
    <property type="project" value="InterPro"/>
</dbReference>
<feature type="region of interest" description="Disordered" evidence="1">
    <location>
        <begin position="557"/>
        <end position="593"/>
    </location>
</feature>
<dbReference type="InterPro" id="IPR008271">
    <property type="entry name" value="Ser/Thr_kinase_AS"/>
</dbReference>
<feature type="compositionally biased region" description="Low complexity" evidence="1">
    <location>
        <begin position="568"/>
        <end position="582"/>
    </location>
</feature>
<feature type="region of interest" description="Disordered" evidence="1">
    <location>
        <begin position="364"/>
        <end position="398"/>
    </location>
</feature>
<dbReference type="SUPFAM" id="SSF56112">
    <property type="entry name" value="Protein kinase-like (PK-like)"/>
    <property type="match status" value="1"/>
</dbReference>
<dbReference type="Gene3D" id="1.10.510.10">
    <property type="entry name" value="Transferase(Phosphotransferase) domain 1"/>
    <property type="match status" value="2"/>
</dbReference>